<sequence>MKLRTPQDFVPAIISCNIISDTGDKVLRLVGFRDGVTAQEEIEEYQGTIVYFDSSTMGTRITNILSYNETNQMVLTFSFSGGLPGYSIPSSDAAPPSVKELNQTVGLVVEHTISRIRELVKDGTIA</sequence>
<dbReference type="Pfam" id="PF08982">
    <property type="entry name" value="AtaL"/>
    <property type="match status" value="1"/>
</dbReference>
<dbReference type="OrthoDB" id="2320332at2759"/>
<dbReference type="Gene3D" id="3.30.530.20">
    <property type="match status" value="1"/>
</dbReference>
<proteinExistence type="predicted"/>
<dbReference type="SUPFAM" id="SSF55961">
    <property type="entry name" value="Bet v1-like"/>
    <property type="match status" value="1"/>
</dbReference>
<dbReference type="EMBL" id="MU155598">
    <property type="protein sequence ID" value="KAF9471947.1"/>
    <property type="molecule type" value="Genomic_DNA"/>
</dbReference>
<dbReference type="InterPro" id="IPR015075">
    <property type="entry name" value="AtaL"/>
</dbReference>
<keyword evidence="2" id="KW-1185">Reference proteome</keyword>
<reference evidence="1" key="1">
    <citation type="submission" date="2020-11" db="EMBL/GenBank/DDBJ databases">
        <authorList>
            <consortium name="DOE Joint Genome Institute"/>
            <person name="Ahrendt S."/>
            <person name="Riley R."/>
            <person name="Andreopoulos W."/>
            <person name="Labutti K."/>
            <person name="Pangilinan J."/>
            <person name="Ruiz-Duenas F.J."/>
            <person name="Barrasa J.M."/>
            <person name="Sanchez-Garcia M."/>
            <person name="Camarero S."/>
            <person name="Miyauchi S."/>
            <person name="Serrano A."/>
            <person name="Linde D."/>
            <person name="Babiker R."/>
            <person name="Drula E."/>
            <person name="Ayuso-Fernandez I."/>
            <person name="Pacheco R."/>
            <person name="Padilla G."/>
            <person name="Ferreira P."/>
            <person name="Barriuso J."/>
            <person name="Kellner H."/>
            <person name="Castanera R."/>
            <person name="Alfaro M."/>
            <person name="Ramirez L."/>
            <person name="Pisabarro A.G."/>
            <person name="Kuo A."/>
            <person name="Tritt A."/>
            <person name="Lipzen A."/>
            <person name="He G."/>
            <person name="Yan M."/>
            <person name="Ng V."/>
            <person name="Cullen D."/>
            <person name="Martin F."/>
            <person name="Rosso M.-N."/>
            <person name="Henrissat B."/>
            <person name="Hibbett D."/>
            <person name="Martinez A.T."/>
            <person name="Grigoriev I.V."/>
        </authorList>
    </citation>
    <scope>NUCLEOTIDE SEQUENCE</scope>
    <source>
        <strain evidence="1">CIRM-BRFM 674</strain>
    </source>
</reference>
<dbReference type="AlphaFoldDB" id="A0A9P5YLC4"/>
<gene>
    <name evidence="1" type="ORF">BDN70DRAFT_516917</name>
</gene>
<dbReference type="InterPro" id="IPR023393">
    <property type="entry name" value="START-like_dom_sf"/>
</dbReference>
<organism evidence="1 2">
    <name type="scientific">Pholiota conissans</name>
    <dbReference type="NCBI Taxonomy" id="109636"/>
    <lineage>
        <taxon>Eukaryota</taxon>
        <taxon>Fungi</taxon>
        <taxon>Dikarya</taxon>
        <taxon>Basidiomycota</taxon>
        <taxon>Agaricomycotina</taxon>
        <taxon>Agaricomycetes</taxon>
        <taxon>Agaricomycetidae</taxon>
        <taxon>Agaricales</taxon>
        <taxon>Agaricineae</taxon>
        <taxon>Strophariaceae</taxon>
        <taxon>Pholiota</taxon>
    </lineage>
</organism>
<accession>A0A9P5YLC4</accession>
<protein>
    <submittedName>
        <fullName evidence="1">Uncharacterized protein</fullName>
    </submittedName>
</protein>
<dbReference type="Proteomes" id="UP000807469">
    <property type="component" value="Unassembled WGS sequence"/>
</dbReference>
<name>A0A9P5YLC4_9AGAR</name>
<comment type="caution">
    <text evidence="1">The sequence shown here is derived from an EMBL/GenBank/DDBJ whole genome shotgun (WGS) entry which is preliminary data.</text>
</comment>
<evidence type="ECO:0000313" key="2">
    <source>
        <dbReference type="Proteomes" id="UP000807469"/>
    </source>
</evidence>
<evidence type="ECO:0000313" key="1">
    <source>
        <dbReference type="EMBL" id="KAF9471947.1"/>
    </source>
</evidence>